<reference evidence="1 2" key="1">
    <citation type="submission" date="2024-05" db="EMBL/GenBank/DDBJ databases">
        <title>Roseateles sp. DJS-2-20 16S ribosomal RNA gene Genome sequencing and assembly.</title>
        <authorList>
            <person name="Woo H."/>
        </authorList>
    </citation>
    <scope>NUCLEOTIDE SEQUENCE [LARGE SCALE GENOMIC DNA]</scope>
    <source>
        <strain evidence="1 2">DJS-2-20</strain>
    </source>
</reference>
<evidence type="ECO:0008006" key="3">
    <source>
        <dbReference type="Google" id="ProtNLM"/>
    </source>
</evidence>
<protein>
    <recommendedName>
        <fullName evidence="3">Solute-binding protein family 3/N-terminal domain-containing protein</fullName>
    </recommendedName>
</protein>
<proteinExistence type="predicted"/>
<comment type="caution">
    <text evidence="1">The sequence shown here is derived from an EMBL/GenBank/DDBJ whole genome shotgun (WGS) entry which is preliminary data.</text>
</comment>
<keyword evidence="2" id="KW-1185">Reference proteome</keyword>
<accession>A0ABV0G329</accession>
<organism evidence="1 2">
    <name type="scientific">Roseateles paludis</name>
    <dbReference type="NCBI Taxonomy" id="3145238"/>
    <lineage>
        <taxon>Bacteria</taxon>
        <taxon>Pseudomonadati</taxon>
        <taxon>Pseudomonadota</taxon>
        <taxon>Betaproteobacteria</taxon>
        <taxon>Burkholderiales</taxon>
        <taxon>Sphaerotilaceae</taxon>
        <taxon>Roseateles</taxon>
    </lineage>
</organism>
<gene>
    <name evidence="1" type="ORF">ABDJ85_11705</name>
</gene>
<dbReference type="RefSeq" id="WP_347704963.1">
    <property type="nucleotide sequence ID" value="NZ_JBDPZD010000003.1"/>
</dbReference>
<name>A0ABV0G329_9BURK</name>
<evidence type="ECO:0000313" key="2">
    <source>
        <dbReference type="Proteomes" id="UP001495147"/>
    </source>
</evidence>
<evidence type="ECO:0000313" key="1">
    <source>
        <dbReference type="EMBL" id="MEO3692137.1"/>
    </source>
</evidence>
<dbReference type="Proteomes" id="UP001495147">
    <property type="component" value="Unassembled WGS sequence"/>
</dbReference>
<dbReference type="EMBL" id="JBDPZD010000003">
    <property type="protein sequence ID" value="MEO3692137.1"/>
    <property type="molecule type" value="Genomic_DNA"/>
</dbReference>
<sequence>MSNQSARRGARRVQQAGWCGRAWLCLVGAVLAGLPGWVRAEGPDVLEVRWVIHSLPFVHAEQGRSGSPKGFLDRMLHELLIPNLPGLLHSVDQVPIPRRNQALQSDARACSPGMIVSDERRAFTTFSVPVIRMLPSGAFGTRRVFGGLGKFISPEGNLDLERVITTGAAHVAVADGRSYGQVVDALLVRLRGRGNLTFISGEGTTEKLARMIRAGHADLVLGLVYEADLVSREAGLEGVDLEFWPITEQERLHQLAIGCHQGTQGAAVIARINALFAHAEMRRQAQAFYDALLRPQDLKRLRALMPPEPASGPGRQRP</sequence>